<organism evidence="1 2">
    <name type="scientific">Tritrichomonas musculus</name>
    <dbReference type="NCBI Taxonomy" id="1915356"/>
    <lineage>
        <taxon>Eukaryota</taxon>
        <taxon>Metamonada</taxon>
        <taxon>Parabasalia</taxon>
        <taxon>Tritrichomonadida</taxon>
        <taxon>Tritrichomonadidae</taxon>
        <taxon>Tritrichomonas</taxon>
    </lineage>
</organism>
<accession>A0ABR2GZ01</accession>
<dbReference type="Proteomes" id="UP001470230">
    <property type="component" value="Unassembled WGS sequence"/>
</dbReference>
<keyword evidence="2" id="KW-1185">Reference proteome</keyword>
<dbReference type="EMBL" id="JAPFFF010000052">
    <property type="protein sequence ID" value="KAK8839173.1"/>
    <property type="molecule type" value="Genomic_DNA"/>
</dbReference>
<evidence type="ECO:0000313" key="2">
    <source>
        <dbReference type="Proteomes" id="UP001470230"/>
    </source>
</evidence>
<proteinExistence type="predicted"/>
<name>A0ABR2GZ01_9EUKA</name>
<gene>
    <name evidence="1" type="ORF">M9Y10_032100</name>
</gene>
<protein>
    <submittedName>
        <fullName evidence="1">Uncharacterized protein</fullName>
    </submittedName>
</protein>
<comment type="caution">
    <text evidence="1">The sequence shown here is derived from an EMBL/GenBank/DDBJ whole genome shotgun (WGS) entry which is preliminary data.</text>
</comment>
<evidence type="ECO:0000313" key="1">
    <source>
        <dbReference type="EMBL" id="KAK8839173.1"/>
    </source>
</evidence>
<reference evidence="1 2" key="1">
    <citation type="submission" date="2024-04" db="EMBL/GenBank/DDBJ databases">
        <title>Tritrichomonas musculus Genome.</title>
        <authorList>
            <person name="Alves-Ferreira E."/>
            <person name="Grigg M."/>
            <person name="Lorenzi H."/>
            <person name="Galac M."/>
        </authorList>
    </citation>
    <scope>NUCLEOTIDE SEQUENCE [LARGE SCALE GENOMIC DNA]</scope>
    <source>
        <strain evidence="1 2">EAF2021</strain>
    </source>
</reference>
<sequence>MMKAKSNIGPGRRSNHLPRFKAIIWKEENNFVVFDIKSHRKLKESDGIIVPMKNEYNETINQEETNSVSNTSVDTSIDYFNYENQFQNENLNSNQNQDIAELNEFSFDYCNNYVEDINFNEEFNFNESDFSVFNEKEYFNPSEQNETDYSTFF</sequence>